<sequence>MSWMRESLTAESALMKLAEGREASAARVAAPAVFEGAGCSCRLGYVPPMTGSPIGEGPTTWLSPPPLTMGQKPQPHLTVPQSSASSEPIGSQQASFRRVQRRAPTRKKLSLCIPRETKGGVTSRVLPLLLPLAFGIGRHLFGSGVPSLKNRQPHPRLICIKQTGSRVSTKHKTITGLAPPLLGPLHRFNCLSHEIRDRPRLIILAYIELEVAVLRSSVVGSPKGFRPGFPSFQSGTSPKPDAWRGKRKSYFQCFTLDFFSIAVMKPDLLVNQYRPKSLVSLGALCTGRPVNRYTLGGGSFTVAFASGITKEYSAFLAPGNFDPSATISVTVGVRPFHLSTNLPGSKDASEEEELVDALFEDELLEEGLEEEPDKPVPEEALELVEATSASGLGLCHSANLEVRHIISYGDLPRIRHLHLRAKNVGGGGILTVGPRGSARLKKEQGIGNLFGFPILILSGDASHHPAINKGREVRELWVPALHLGAG</sequence>
<protein>
    <submittedName>
        <fullName evidence="2">Uncharacterized protein</fullName>
    </submittedName>
</protein>
<proteinExistence type="predicted"/>
<evidence type="ECO:0000313" key="2">
    <source>
        <dbReference type="EMBL" id="KAJ8438251.1"/>
    </source>
</evidence>
<dbReference type="AlphaFoldDB" id="A0A9Q1K6J1"/>
<evidence type="ECO:0000313" key="3">
    <source>
        <dbReference type="Proteomes" id="UP001153076"/>
    </source>
</evidence>
<gene>
    <name evidence="2" type="ORF">Cgig2_030616</name>
</gene>
<organism evidence="2 3">
    <name type="scientific">Carnegiea gigantea</name>
    <dbReference type="NCBI Taxonomy" id="171969"/>
    <lineage>
        <taxon>Eukaryota</taxon>
        <taxon>Viridiplantae</taxon>
        <taxon>Streptophyta</taxon>
        <taxon>Embryophyta</taxon>
        <taxon>Tracheophyta</taxon>
        <taxon>Spermatophyta</taxon>
        <taxon>Magnoliopsida</taxon>
        <taxon>eudicotyledons</taxon>
        <taxon>Gunneridae</taxon>
        <taxon>Pentapetalae</taxon>
        <taxon>Caryophyllales</taxon>
        <taxon>Cactineae</taxon>
        <taxon>Cactaceae</taxon>
        <taxon>Cactoideae</taxon>
        <taxon>Echinocereeae</taxon>
        <taxon>Carnegiea</taxon>
    </lineage>
</organism>
<reference evidence="2" key="1">
    <citation type="submission" date="2022-04" db="EMBL/GenBank/DDBJ databases">
        <title>Carnegiea gigantea Genome sequencing and assembly v2.</title>
        <authorList>
            <person name="Copetti D."/>
            <person name="Sanderson M.J."/>
            <person name="Burquez A."/>
            <person name="Wojciechowski M.F."/>
        </authorList>
    </citation>
    <scope>NUCLEOTIDE SEQUENCE</scope>
    <source>
        <strain evidence="2">SGP5-SGP5p</strain>
        <tissue evidence="2">Aerial part</tissue>
    </source>
</reference>
<dbReference type="EMBL" id="JAKOGI010000262">
    <property type="protein sequence ID" value="KAJ8438251.1"/>
    <property type="molecule type" value="Genomic_DNA"/>
</dbReference>
<feature type="compositionally biased region" description="Polar residues" evidence="1">
    <location>
        <begin position="79"/>
        <end position="95"/>
    </location>
</feature>
<name>A0A9Q1K6J1_9CARY</name>
<accession>A0A9Q1K6J1</accession>
<feature type="region of interest" description="Disordered" evidence="1">
    <location>
        <begin position="55"/>
        <end position="102"/>
    </location>
</feature>
<dbReference type="Proteomes" id="UP001153076">
    <property type="component" value="Unassembled WGS sequence"/>
</dbReference>
<comment type="caution">
    <text evidence="2">The sequence shown here is derived from an EMBL/GenBank/DDBJ whole genome shotgun (WGS) entry which is preliminary data.</text>
</comment>
<keyword evidence="3" id="KW-1185">Reference proteome</keyword>
<evidence type="ECO:0000256" key="1">
    <source>
        <dbReference type="SAM" id="MobiDB-lite"/>
    </source>
</evidence>